<protein>
    <submittedName>
        <fullName evidence="2">Uncharacterized protein</fullName>
    </submittedName>
</protein>
<dbReference type="Proteomes" id="UP000053259">
    <property type="component" value="Unassembled WGS sequence"/>
</dbReference>
<feature type="region of interest" description="Disordered" evidence="1">
    <location>
        <begin position="84"/>
        <end position="152"/>
    </location>
</feature>
<organism evidence="2 3">
    <name type="scientific">Verruconis gallopava</name>
    <dbReference type="NCBI Taxonomy" id="253628"/>
    <lineage>
        <taxon>Eukaryota</taxon>
        <taxon>Fungi</taxon>
        <taxon>Dikarya</taxon>
        <taxon>Ascomycota</taxon>
        <taxon>Pezizomycotina</taxon>
        <taxon>Dothideomycetes</taxon>
        <taxon>Pleosporomycetidae</taxon>
        <taxon>Venturiales</taxon>
        <taxon>Sympoventuriaceae</taxon>
        <taxon>Verruconis</taxon>
    </lineage>
</organism>
<dbReference type="VEuPathDB" id="FungiDB:PV09_09664"/>
<dbReference type="HOGENOM" id="CLU_1723733_0_0_1"/>
<feature type="compositionally biased region" description="Basic and acidic residues" evidence="1">
    <location>
        <begin position="108"/>
        <end position="120"/>
    </location>
</feature>
<dbReference type="InParanoid" id="A0A0D1YCZ3"/>
<dbReference type="GeneID" id="27317637"/>
<proteinExistence type="predicted"/>
<dbReference type="EMBL" id="KN847646">
    <property type="protein sequence ID" value="KIV98526.1"/>
    <property type="molecule type" value="Genomic_DNA"/>
</dbReference>
<dbReference type="RefSeq" id="XP_016208396.1">
    <property type="nucleotide sequence ID" value="XM_016363769.1"/>
</dbReference>
<reference evidence="2 3" key="1">
    <citation type="submission" date="2015-01" db="EMBL/GenBank/DDBJ databases">
        <title>The Genome Sequence of Ochroconis gallopava CBS43764.</title>
        <authorList>
            <consortium name="The Broad Institute Genomics Platform"/>
            <person name="Cuomo C."/>
            <person name="de Hoog S."/>
            <person name="Gorbushina A."/>
            <person name="Stielow B."/>
            <person name="Teixiera M."/>
            <person name="Abouelleil A."/>
            <person name="Chapman S.B."/>
            <person name="Priest M."/>
            <person name="Young S.K."/>
            <person name="Wortman J."/>
            <person name="Nusbaum C."/>
            <person name="Birren B."/>
        </authorList>
    </citation>
    <scope>NUCLEOTIDE SEQUENCE [LARGE SCALE GENOMIC DNA]</scope>
    <source>
        <strain evidence="2 3">CBS 43764</strain>
    </source>
</reference>
<accession>A0A0D1YCZ3</accession>
<evidence type="ECO:0000256" key="1">
    <source>
        <dbReference type="SAM" id="MobiDB-lite"/>
    </source>
</evidence>
<dbReference type="AlphaFoldDB" id="A0A0D1YCZ3"/>
<name>A0A0D1YCZ3_9PEZI</name>
<keyword evidence="3" id="KW-1185">Reference proteome</keyword>
<evidence type="ECO:0000313" key="3">
    <source>
        <dbReference type="Proteomes" id="UP000053259"/>
    </source>
</evidence>
<sequence length="152" mass="16808">MTDSKMTVDALRTQDKLRVEGASSTDLNKRSRLFLHHTRLVLEPKISLDLFYLTQPQFRSCFHYPALQLWHILLNMAGLQSSQSTSTACTPPITPPSSQLPPFSVPSLKRESRMTGDELAKALQLTTLDAPSGTHQTNTRSEAQGSNSVVGK</sequence>
<evidence type="ECO:0000313" key="2">
    <source>
        <dbReference type="EMBL" id="KIV98526.1"/>
    </source>
</evidence>
<gene>
    <name evidence="2" type="ORF">PV09_09664</name>
</gene>
<feature type="compositionally biased region" description="Polar residues" evidence="1">
    <location>
        <begin position="124"/>
        <end position="152"/>
    </location>
</feature>